<keyword evidence="1" id="KW-0812">Transmembrane</keyword>
<evidence type="ECO:0000313" key="2">
    <source>
        <dbReference type="EMBL" id="GAA4497851.1"/>
    </source>
</evidence>
<protein>
    <recommendedName>
        <fullName evidence="4">DUF2982 domain-containing protein</fullName>
    </recommendedName>
</protein>
<gene>
    <name evidence="2" type="ORF">GCM10023172_13440</name>
</gene>
<dbReference type="Proteomes" id="UP001501243">
    <property type="component" value="Unassembled WGS sequence"/>
</dbReference>
<evidence type="ECO:0000313" key="3">
    <source>
        <dbReference type="Proteomes" id="UP001501243"/>
    </source>
</evidence>
<keyword evidence="1" id="KW-1133">Transmembrane helix</keyword>
<accession>A0ABP8Q7M2</accession>
<comment type="caution">
    <text evidence="2">The sequence shown here is derived from an EMBL/GenBank/DDBJ whole genome shotgun (WGS) entry which is preliminary data.</text>
</comment>
<evidence type="ECO:0000256" key="1">
    <source>
        <dbReference type="SAM" id="Phobius"/>
    </source>
</evidence>
<sequence>MDLPITRPSLNYFLGLVPALLLTAFLAAAGMSGLAALSIGLLIWLIYCSSHSGQEISSDKQFTRAYYGWGNLHLGSWQPLPKIVGVTVKSFSHMGSGPAPSRTSWGQWDTSATRYEEAVILLSVADSVNGLIVGHYSLDELPATLQLARATAEYLGVPLRTYLPLHSVSLP</sequence>
<reference evidence="3" key="1">
    <citation type="journal article" date="2019" name="Int. J. Syst. Evol. Microbiol.">
        <title>The Global Catalogue of Microorganisms (GCM) 10K type strain sequencing project: providing services to taxonomists for standard genome sequencing and annotation.</title>
        <authorList>
            <consortium name="The Broad Institute Genomics Platform"/>
            <consortium name="The Broad Institute Genome Sequencing Center for Infectious Disease"/>
            <person name="Wu L."/>
            <person name="Ma J."/>
        </authorList>
    </citation>
    <scope>NUCLEOTIDE SEQUENCE [LARGE SCALE GENOMIC DNA]</scope>
    <source>
        <strain evidence="3">JCM 17841</strain>
    </source>
</reference>
<keyword evidence="1" id="KW-0472">Membrane</keyword>
<evidence type="ECO:0008006" key="4">
    <source>
        <dbReference type="Google" id="ProtNLM"/>
    </source>
</evidence>
<name>A0ABP8Q7M2_9BACT</name>
<feature type="transmembrane region" description="Helical" evidence="1">
    <location>
        <begin position="20"/>
        <end position="47"/>
    </location>
</feature>
<keyword evidence="3" id="KW-1185">Reference proteome</keyword>
<organism evidence="2 3">
    <name type="scientific">Hymenobacter ginsengisoli</name>
    <dbReference type="NCBI Taxonomy" id="1051626"/>
    <lineage>
        <taxon>Bacteria</taxon>
        <taxon>Pseudomonadati</taxon>
        <taxon>Bacteroidota</taxon>
        <taxon>Cytophagia</taxon>
        <taxon>Cytophagales</taxon>
        <taxon>Hymenobacteraceae</taxon>
        <taxon>Hymenobacter</taxon>
    </lineage>
</organism>
<dbReference type="EMBL" id="BAABGQ010000005">
    <property type="protein sequence ID" value="GAA4497851.1"/>
    <property type="molecule type" value="Genomic_DNA"/>
</dbReference>
<dbReference type="RefSeq" id="WP_208133419.1">
    <property type="nucleotide sequence ID" value="NZ_BAABGQ010000005.1"/>
</dbReference>
<proteinExistence type="predicted"/>